<feature type="chain" id="PRO_5039386840" evidence="2">
    <location>
        <begin position="20"/>
        <end position="177"/>
    </location>
</feature>
<name>A0A5D4TIV8_9BACI</name>
<evidence type="ECO:0000313" key="4">
    <source>
        <dbReference type="Proteomes" id="UP000325054"/>
    </source>
</evidence>
<reference evidence="3 4" key="1">
    <citation type="submission" date="2019-08" db="EMBL/GenBank/DDBJ databases">
        <title>Bacillus genomes from the desert of Cuatro Cienegas, Coahuila.</title>
        <authorList>
            <person name="Olmedo-Alvarez G."/>
        </authorList>
    </citation>
    <scope>NUCLEOTIDE SEQUENCE [LARGE SCALE GENOMIC DNA]</scope>
    <source>
        <strain evidence="3 4">CH451a_14T</strain>
    </source>
</reference>
<organism evidence="3 4">
    <name type="scientific">Rossellomorea aquimaris</name>
    <dbReference type="NCBI Taxonomy" id="189382"/>
    <lineage>
        <taxon>Bacteria</taxon>
        <taxon>Bacillati</taxon>
        <taxon>Bacillota</taxon>
        <taxon>Bacilli</taxon>
        <taxon>Bacillales</taxon>
        <taxon>Bacillaceae</taxon>
        <taxon>Rossellomorea</taxon>
    </lineage>
</organism>
<accession>A0A5D4TIV8</accession>
<gene>
    <name evidence="3" type="ORF">FZC80_16230</name>
</gene>
<protein>
    <submittedName>
        <fullName evidence="3">Uncharacterized protein</fullName>
    </submittedName>
</protein>
<dbReference type="Proteomes" id="UP000325054">
    <property type="component" value="Unassembled WGS sequence"/>
</dbReference>
<sequence length="177" mass="19530">MIIEKAAKLLLAGTITVSAAAFTAAPQVEETKSNISEIKYSTELLHDEAYTKLTFANMIIEEKNTKLDEYEDIIDQNNELLDVKNQEIEELQQQIEGLESQLRNNEKTEAMQEVTEVQASPASEQPSESTSTYNTDSSASEMKENEVAADVEAANGEMNEDADGKSEEDKKDGESEG</sequence>
<dbReference type="RefSeq" id="WP_148992451.1">
    <property type="nucleotide sequence ID" value="NZ_VTEW01000015.1"/>
</dbReference>
<feature type="compositionally biased region" description="Basic and acidic residues" evidence="1">
    <location>
        <begin position="162"/>
        <end position="177"/>
    </location>
</feature>
<dbReference type="AlphaFoldDB" id="A0A5D4TIV8"/>
<keyword evidence="2" id="KW-0732">Signal</keyword>
<comment type="caution">
    <text evidence="3">The sequence shown here is derived from an EMBL/GenBank/DDBJ whole genome shotgun (WGS) entry which is preliminary data.</text>
</comment>
<feature type="compositionally biased region" description="Low complexity" evidence="1">
    <location>
        <begin position="148"/>
        <end position="157"/>
    </location>
</feature>
<dbReference type="EMBL" id="VTEW01000015">
    <property type="protein sequence ID" value="TYS75750.1"/>
    <property type="molecule type" value="Genomic_DNA"/>
</dbReference>
<proteinExistence type="predicted"/>
<feature type="region of interest" description="Disordered" evidence="1">
    <location>
        <begin position="97"/>
        <end position="177"/>
    </location>
</feature>
<evidence type="ECO:0000256" key="1">
    <source>
        <dbReference type="SAM" id="MobiDB-lite"/>
    </source>
</evidence>
<feature type="compositionally biased region" description="Polar residues" evidence="1">
    <location>
        <begin position="115"/>
        <end position="140"/>
    </location>
</feature>
<feature type="signal peptide" evidence="2">
    <location>
        <begin position="1"/>
        <end position="19"/>
    </location>
</feature>
<evidence type="ECO:0000256" key="2">
    <source>
        <dbReference type="SAM" id="SignalP"/>
    </source>
</evidence>
<evidence type="ECO:0000313" key="3">
    <source>
        <dbReference type="EMBL" id="TYS75750.1"/>
    </source>
</evidence>